<feature type="compositionally biased region" description="Basic and acidic residues" evidence="1">
    <location>
        <begin position="190"/>
        <end position="207"/>
    </location>
</feature>
<proteinExistence type="predicted"/>
<keyword evidence="4" id="KW-1185">Reference proteome</keyword>
<name>A0ABW4YHA6_9BACL</name>
<evidence type="ECO:0000313" key="3">
    <source>
        <dbReference type="EMBL" id="MFD2115072.1"/>
    </source>
</evidence>
<dbReference type="EMBL" id="JBHUHO010000012">
    <property type="protein sequence ID" value="MFD2115072.1"/>
    <property type="molecule type" value="Genomic_DNA"/>
</dbReference>
<dbReference type="Proteomes" id="UP001597362">
    <property type="component" value="Unassembled WGS sequence"/>
</dbReference>
<protein>
    <submittedName>
        <fullName evidence="3">Spore germination lipoprotein GerD</fullName>
    </submittedName>
</protein>
<dbReference type="RefSeq" id="WP_377770100.1">
    <property type="nucleotide sequence ID" value="NZ_JBHUHO010000012.1"/>
</dbReference>
<feature type="region of interest" description="Disordered" evidence="1">
    <location>
        <begin position="190"/>
        <end position="250"/>
    </location>
</feature>
<evidence type="ECO:0000256" key="1">
    <source>
        <dbReference type="SAM" id="MobiDB-lite"/>
    </source>
</evidence>
<feature type="domain" description="Spore germination GerD central core" evidence="2">
    <location>
        <begin position="70"/>
        <end position="181"/>
    </location>
</feature>
<sequence length="250" mass="28783">MRFFSTLFTIFFVALLTGCGSEPQPQQMNYKDMKSMVIDILKTEDAQKALQESAEKMTGYKAQSSQLLSVQDQEEVRLAVKEVISSPGYDRVIKSLMTDVRFAGEFAKAINKDNKNIHKQLIKDPTYQADMIKAMRTPEMDKLILEVLKSGQYRKELMSMIQDAMQNPIFRLEMLDLMKAAVKEELQIKPNEKVQKQKEEGQEKGQDEGQGQDQEQQEPQDGQSEEKGQEEEQSGEDEQQDQQQKEEEEQ</sequence>
<dbReference type="Pfam" id="PF17898">
    <property type="entry name" value="GerD"/>
    <property type="match status" value="1"/>
</dbReference>
<dbReference type="NCBIfam" id="NF040801">
    <property type="entry name" value="spore_GerD"/>
    <property type="match status" value="1"/>
</dbReference>
<feature type="compositionally biased region" description="Low complexity" evidence="1">
    <location>
        <begin position="209"/>
        <end position="222"/>
    </location>
</feature>
<feature type="compositionally biased region" description="Acidic residues" evidence="1">
    <location>
        <begin position="228"/>
        <end position="250"/>
    </location>
</feature>
<gene>
    <name evidence="3" type="primary">gerD</name>
    <name evidence="3" type="ORF">ACFSJH_04895</name>
</gene>
<organism evidence="3 4">
    <name type="scientific">Paenibacillus yanchengensis</name>
    <dbReference type="NCBI Taxonomy" id="2035833"/>
    <lineage>
        <taxon>Bacteria</taxon>
        <taxon>Bacillati</taxon>
        <taxon>Bacillota</taxon>
        <taxon>Bacilli</taxon>
        <taxon>Bacillales</taxon>
        <taxon>Paenibacillaceae</taxon>
        <taxon>Paenibacillus</taxon>
    </lineage>
</organism>
<evidence type="ECO:0000313" key="4">
    <source>
        <dbReference type="Proteomes" id="UP001597362"/>
    </source>
</evidence>
<accession>A0ABW4YHA6</accession>
<dbReference type="InterPro" id="IPR041262">
    <property type="entry name" value="GerD_central"/>
</dbReference>
<dbReference type="PROSITE" id="PS51257">
    <property type="entry name" value="PROKAR_LIPOPROTEIN"/>
    <property type="match status" value="1"/>
</dbReference>
<reference evidence="4" key="1">
    <citation type="journal article" date="2019" name="Int. J. Syst. Evol. Microbiol.">
        <title>The Global Catalogue of Microorganisms (GCM) 10K type strain sequencing project: providing services to taxonomists for standard genome sequencing and annotation.</title>
        <authorList>
            <consortium name="The Broad Institute Genomics Platform"/>
            <consortium name="The Broad Institute Genome Sequencing Center for Infectious Disease"/>
            <person name="Wu L."/>
            <person name="Ma J."/>
        </authorList>
    </citation>
    <scope>NUCLEOTIDE SEQUENCE [LARGE SCALE GENOMIC DNA]</scope>
    <source>
        <strain evidence="4">GH52</strain>
    </source>
</reference>
<keyword evidence="3" id="KW-0449">Lipoprotein</keyword>
<comment type="caution">
    <text evidence="3">The sequence shown here is derived from an EMBL/GenBank/DDBJ whole genome shotgun (WGS) entry which is preliminary data.</text>
</comment>
<evidence type="ECO:0000259" key="2">
    <source>
        <dbReference type="Pfam" id="PF17898"/>
    </source>
</evidence>